<proteinExistence type="predicted"/>
<dbReference type="InterPro" id="IPR024534">
    <property type="entry name" value="JetD_C"/>
</dbReference>
<evidence type="ECO:0000259" key="1">
    <source>
        <dbReference type="Pfam" id="PF09983"/>
    </source>
</evidence>
<dbReference type="STRING" id="1122195.SAMN02745164_01914"/>
<dbReference type="Pfam" id="PF09983">
    <property type="entry name" value="JetD_C"/>
    <property type="match status" value="1"/>
</dbReference>
<accession>A0A1M4ZEH5</accession>
<dbReference type="RefSeq" id="WP_072865779.1">
    <property type="nucleotide sequence ID" value="NZ_FQUI01000041.1"/>
</dbReference>
<reference evidence="2" key="1">
    <citation type="submission" date="2016-11" db="EMBL/GenBank/DDBJ databases">
        <authorList>
            <person name="Varghese N."/>
            <person name="Submissions S."/>
        </authorList>
    </citation>
    <scope>NUCLEOTIDE SEQUENCE [LARGE SCALE GENOMIC DNA]</scope>
    <source>
        <strain evidence="2">DSM 16785</strain>
    </source>
</reference>
<dbReference type="OrthoDB" id="9809365at2"/>
<comment type="caution">
    <text evidence="2">The sequence shown here is derived from an EMBL/GenBank/DDBJ whole genome shotgun (WGS) entry which is preliminary data.</text>
</comment>
<dbReference type="Proteomes" id="UP000184334">
    <property type="component" value="Unassembled WGS sequence"/>
</dbReference>
<protein>
    <recommendedName>
        <fullName evidence="1">Wadjet protein JetD C-terminal domain-containing protein</fullName>
    </recommendedName>
</protein>
<sequence length="314" mass="38392">MQIKKYLEKYSKKYITYEEIEKNINIEYEILYNEIKKLIDEKILIPIKNKKENGRYPSLPEKFRINIINKKDNLFILHPKININYYLNHMNEYQKDKEIILKIDQFLKSEKKEPVATRERAYEIFNDEKAFEKNKRILKVLKNIKINIKKDLYTFDSREPFYIFTFKPDMKKVLISENQTPFYNFYLLSKENIIPFDAVIFGEGKKILRSFEFIYEYVPKNTIFYYWGDIDYDGILILIKLIERYNEYNIYPWKEGYNLMLKRKSRDTKVKNKIKFETKDEYLKKLISIVKEKRVIPQEAIDYQQLKNLVIKDV</sequence>
<dbReference type="AlphaFoldDB" id="A0A1M4ZEH5"/>
<evidence type="ECO:0000313" key="2">
    <source>
        <dbReference type="EMBL" id="SHF16420.1"/>
    </source>
</evidence>
<feature type="domain" description="Wadjet protein JetD C-terminal" evidence="1">
    <location>
        <begin position="167"/>
        <end position="248"/>
    </location>
</feature>
<keyword evidence="3" id="KW-1185">Reference proteome</keyword>
<name>A0A1M4ZEH5_MARH1</name>
<dbReference type="EMBL" id="FQUI01000041">
    <property type="protein sequence ID" value="SHF16420.1"/>
    <property type="molecule type" value="Genomic_DNA"/>
</dbReference>
<organism evidence="2 3">
    <name type="scientific">Marinitoga hydrogenitolerans (strain DSM 16785 / JCM 12826 / AT1271)</name>
    <dbReference type="NCBI Taxonomy" id="1122195"/>
    <lineage>
        <taxon>Bacteria</taxon>
        <taxon>Thermotogati</taxon>
        <taxon>Thermotogota</taxon>
        <taxon>Thermotogae</taxon>
        <taxon>Petrotogales</taxon>
        <taxon>Petrotogaceae</taxon>
        <taxon>Marinitoga</taxon>
    </lineage>
</organism>
<gene>
    <name evidence="2" type="ORF">SAMN02745164_01914</name>
</gene>
<evidence type="ECO:0000313" key="3">
    <source>
        <dbReference type="Proteomes" id="UP000184334"/>
    </source>
</evidence>